<protein>
    <submittedName>
        <fullName evidence="1">Uncharacterized protein</fullName>
    </submittedName>
</protein>
<accession>A0AA40KW33</accession>
<evidence type="ECO:0000313" key="2">
    <source>
        <dbReference type="Proteomes" id="UP001177670"/>
    </source>
</evidence>
<dbReference type="EMBL" id="JAHYIQ010000002">
    <property type="protein sequence ID" value="KAK1135016.1"/>
    <property type="molecule type" value="Genomic_DNA"/>
</dbReference>
<dbReference type="Proteomes" id="UP001177670">
    <property type="component" value="Unassembled WGS sequence"/>
</dbReference>
<reference evidence="1" key="1">
    <citation type="submission" date="2021-10" db="EMBL/GenBank/DDBJ databases">
        <title>Melipona bicolor Genome sequencing and assembly.</title>
        <authorList>
            <person name="Araujo N.S."/>
            <person name="Arias M.C."/>
        </authorList>
    </citation>
    <scope>NUCLEOTIDE SEQUENCE</scope>
    <source>
        <strain evidence="1">USP_2M_L1-L4_2017</strain>
        <tissue evidence="1">Whole body</tissue>
    </source>
</reference>
<sequence length="91" mass="9856">MKVQYIRQLSIGYSKASVGGLQSIQVKRGAANTTVRAQASFVIAFRFTPPKKKVSHCGWSRGLSASGVWKSSNSARPAGKLTLYVLRNIVS</sequence>
<name>A0AA40KW33_9HYME</name>
<proteinExistence type="predicted"/>
<keyword evidence="2" id="KW-1185">Reference proteome</keyword>
<gene>
    <name evidence="1" type="ORF">K0M31_007788</name>
</gene>
<evidence type="ECO:0000313" key="1">
    <source>
        <dbReference type="EMBL" id="KAK1135016.1"/>
    </source>
</evidence>
<dbReference type="AlphaFoldDB" id="A0AA40KW33"/>
<comment type="caution">
    <text evidence="1">The sequence shown here is derived from an EMBL/GenBank/DDBJ whole genome shotgun (WGS) entry which is preliminary data.</text>
</comment>
<organism evidence="1 2">
    <name type="scientific">Melipona bicolor</name>
    <dbReference type="NCBI Taxonomy" id="60889"/>
    <lineage>
        <taxon>Eukaryota</taxon>
        <taxon>Metazoa</taxon>
        <taxon>Ecdysozoa</taxon>
        <taxon>Arthropoda</taxon>
        <taxon>Hexapoda</taxon>
        <taxon>Insecta</taxon>
        <taxon>Pterygota</taxon>
        <taxon>Neoptera</taxon>
        <taxon>Endopterygota</taxon>
        <taxon>Hymenoptera</taxon>
        <taxon>Apocrita</taxon>
        <taxon>Aculeata</taxon>
        <taxon>Apoidea</taxon>
        <taxon>Anthophila</taxon>
        <taxon>Apidae</taxon>
        <taxon>Melipona</taxon>
    </lineage>
</organism>